<dbReference type="AlphaFoldDB" id="A0A6G0W6Z7"/>
<name>A0A6G0W6Z7_9STRA</name>
<gene>
    <name evidence="3" type="ORF">Ae201684_017978</name>
</gene>
<dbReference type="EMBL" id="VJMJ01000318">
    <property type="protein sequence ID" value="KAF0723014.1"/>
    <property type="molecule type" value="Genomic_DNA"/>
</dbReference>
<dbReference type="Proteomes" id="UP000481153">
    <property type="component" value="Unassembled WGS sequence"/>
</dbReference>
<evidence type="ECO:0008006" key="5">
    <source>
        <dbReference type="Google" id="ProtNLM"/>
    </source>
</evidence>
<feature type="chain" id="PRO_5026357552" description="RxLR effector protein" evidence="2">
    <location>
        <begin position="17"/>
        <end position="114"/>
    </location>
</feature>
<evidence type="ECO:0000313" key="4">
    <source>
        <dbReference type="Proteomes" id="UP000481153"/>
    </source>
</evidence>
<protein>
    <recommendedName>
        <fullName evidence="5">RxLR effector protein</fullName>
    </recommendedName>
</protein>
<proteinExistence type="predicted"/>
<organism evidence="3 4">
    <name type="scientific">Aphanomyces euteiches</name>
    <dbReference type="NCBI Taxonomy" id="100861"/>
    <lineage>
        <taxon>Eukaryota</taxon>
        <taxon>Sar</taxon>
        <taxon>Stramenopiles</taxon>
        <taxon>Oomycota</taxon>
        <taxon>Saprolegniomycetes</taxon>
        <taxon>Saprolegniales</taxon>
        <taxon>Verrucalvaceae</taxon>
        <taxon>Aphanomyces</taxon>
    </lineage>
</organism>
<keyword evidence="4" id="KW-1185">Reference proteome</keyword>
<accession>A0A6G0W6Z7</accession>
<evidence type="ECO:0000256" key="1">
    <source>
        <dbReference type="SAM" id="MobiDB-lite"/>
    </source>
</evidence>
<reference evidence="3 4" key="1">
    <citation type="submission" date="2019-07" db="EMBL/GenBank/DDBJ databases">
        <title>Genomics analysis of Aphanomyces spp. identifies a new class of oomycete effector associated with host adaptation.</title>
        <authorList>
            <person name="Gaulin E."/>
        </authorList>
    </citation>
    <scope>NUCLEOTIDE SEQUENCE [LARGE SCALE GENOMIC DNA]</scope>
    <source>
        <strain evidence="3 4">ATCC 201684</strain>
    </source>
</reference>
<feature type="compositionally biased region" description="Basic residues" evidence="1">
    <location>
        <begin position="51"/>
        <end position="67"/>
    </location>
</feature>
<evidence type="ECO:0000256" key="2">
    <source>
        <dbReference type="SAM" id="SignalP"/>
    </source>
</evidence>
<feature type="compositionally biased region" description="Basic residues" evidence="1">
    <location>
        <begin position="90"/>
        <end position="114"/>
    </location>
</feature>
<feature type="region of interest" description="Disordered" evidence="1">
    <location>
        <begin position="39"/>
        <end position="114"/>
    </location>
</feature>
<comment type="caution">
    <text evidence="3">The sequence shown here is derived from an EMBL/GenBank/DDBJ whole genome shotgun (WGS) entry which is preliminary data.</text>
</comment>
<feature type="signal peptide" evidence="2">
    <location>
        <begin position="1"/>
        <end position="16"/>
    </location>
</feature>
<sequence>MRIFLSLLVAATAVLAFHQEQVNEPTVFEAPRALSADGGRQILGRGGLNGRRVRGRRGRGRRGRGRRGLVSVEEVQDEAEETTRELTAAGRRRGGRRGGRRGRHGGRRGRGRRN</sequence>
<evidence type="ECO:0000313" key="3">
    <source>
        <dbReference type="EMBL" id="KAF0723014.1"/>
    </source>
</evidence>
<keyword evidence="2" id="KW-0732">Signal</keyword>